<comment type="subcellular location">
    <subcellularLocation>
        <location evidence="1">Cell outer membrane</location>
    </subcellularLocation>
</comment>
<evidence type="ECO:0000259" key="7">
    <source>
        <dbReference type="Pfam" id="PF07980"/>
    </source>
</evidence>
<evidence type="ECO:0000313" key="10">
    <source>
        <dbReference type="Proteomes" id="UP000295313"/>
    </source>
</evidence>
<dbReference type="Gene3D" id="1.25.40.390">
    <property type="match status" value="1"/>
</dbReference>
<evidence type="ECO:0000256" key="1">
    <source>
        <dbReference type="ARBA" id="ARBA00004442"/>
    </source>
</evidence>
<proteinExistence type="inferred from homology"/>
<keyword evidence="4" id="KW-0472">Membrane</keyword>
<feature type="domain" description="SusD-like N-terminal" evidence="8">
    <location>
        <begin position="25"/>
        <end position="232"/>
    </location>
</feature>
<feature type="domain" description="RagB/SusD" evidence="7">
    <location>
        <begin position="314"/>
        <end position="453"/>
    </location>
</feature>
<protein>
    <submittedName>
        <fullName evidence="9">SusD-like starch-binding protein associating with outer membrane</fullName>
    </submittedName>
</protein>
<gene>
    <name evidence="9" type="ORF">B0I22_0121</name>
</gene>
<dbReference type="Proteomes" id="UP000295313">
    <property type="component" value="Unassembled WGS sequence"/>
</dbReference>
<reference evidence="9 10" key="1">
    <citation type="submission" date="2019-03" db="EMBL/GenBank/DDBJ databases">
        <title>Genomic Encyclopedia of Type Strains, Phase III (KMG-III): the genomes of soil and plant-associated and newly described type strains.</title>
        <authorList>
            <person name="Whitman W."/>
        </authorList>
    </citation>
    <scope>NUCLEOTIDE SEQUENCE [LARGE SCALE GENOMIC DNA]</scope>
    <source>
        <strain evidence="9 10">CGMCC 1.12802</strain>
    </source>
</reference>
<dbReference type="InterPro" id="IPR011990">
    <property type="entry name" value="TPR-like_helical_dom_sf"/>
</dbReference>
<dbReference type="RefSeq" id="WP_166668147.1">
    <property type="nucleotide sequence ID" value="NZ_SOEO01000001.1"/>
</dbReference>
<evidence type="ECO:0000313" key="9">
    <source>
        <dbReference type="EMBL" id="TDX86023.1"/>
    </source>
</evidence>
<dbReference type="AlphaFoldDB" id="A0A4R8IGS2"/>
<evidence type="ECO:0000256" key="3">
    <source>
        <dbReference type="ARBA" id="ARBA00022729"/>
    </source>
</evidence>
<dbReference type="PROSITE" id="PS51257">
    <property type="entry name" value="PROKAR_LIPOPROTEIN"/>
    <property type="match status" value="1"/>
</dbReference>
<keyword evidence="5" id="KW-0998">Cell outer membrane</keyword>
<dbReference type="Gene3D" id="2.20.20.130">
    <property type="match status" value="1"/>
</dbReference>
<evidence type="ECO:0000256" key="6">
    <source>
        <dbReference type="SAM" id="MobiDB-lite"/>
    </source>
</evidence>
<dbReference type="InterPro" id="IPR033985">
    <property type="entry name" value="SusD-like_N"/>
</dbReference>
<organism evidence="9 10">
    <name type="scientific">Epilithonimonas xixisoli</name>
    <dbReference type="NCBI Taxonomy" id="1476462"/>
    <lineage>
        <taxon>Bacteria</taxon>
        <taxon>Pseudomonadati</taxon>
        <taxon>Bacteroidota</taxon>
        <taxon>Flavobacteriia</taxon>
        <taxon>Flavobacteriales</taxon>
        <taxon>Weeksellaceae</taxon>
        <taxon>Chryseobacterium group</taxon>
        <taxon>Epilithonimonas</taxon>
    </lineage>
</organism>
<dbReference type="EMBL" id="SOEO01000001">
    <property type="protein sequence ID" value="TDX86023.1"/>
    <property type="molecule type" value="Genomic_DNA"/>
</dbReference>
<comment type="similarity">
    <text evidence="2">Belongs to the SusD family.</text>
</comment>
<keyword evidence="3" id="KW-0732">Signal</keyword>
<feature type="region of interest" description="Disordered" evidence="6">
    <location>
        <begin position="396"/>
        <end position="415"/>
    </location>
</feature>
<evidence type="ECO:0000256" key="2">
    <source>
        <dbReference type="ARBA" id="ARBA00006275"/>
    </source>
</evidence>
<comment type="caution">
    <text evidence="9">The sequence shown here is derived from an EMBL/GenBank/DDBJ whole genome shotgun (WGS) entry which is preliminary data.</text>
</comment>
<keyword evidence="10" id="KW-1185">Reference proteome</keyword>
<dbReference type="SUPFAM" id="SSF48452">
    <property type="entry name" value="TPR-like"/>
    <property type="match status" value="1"/>
</dbReference>
<dbReference type="Pfam" id="PF07980">
    <property type="entry name" value="SusD_RagB"/>
    <property type="match status" value="1"/>
</dbReference>
<evidence type="ECO:0000256" key="4">
    <source>
        <dbReference type="ARBA" id="ARBA00023136"/>
    </source>
</evidence>
<dbReference type="InterPro" id="IPR012944">
    <property type="entry name" value="SusD_RagB_dom"/>
</dbReference>
<accession>A0A4R8IGS2</accession>
<dbReference type="GO" id="GO:0009279">
    <property type="term" value="C:cell outer membrane"/>
    <property type="evidence" value="ECO:0007669"/>
    <property type="project" value="UniProtKB-SubCell"/>
</dbReference>
<dbReference type="Gene3D" id="1.25.40.900">
    <property type="match status" value="1"/>
</dbReference>
<evidence type="ECO:0000259" key="8">
    <source>
        <dbReference type="Pfam" id="PF14322"/>
    </source>
</evidence>
<evidence type="ECO:0000256" key="5">
    <source>
        <dbReference type="ARBA" id="ARBA00023237"/>
    </source>
</evidence>
<feature type="region of interest" description="Disordered" evidence="6">
    <location>
        <begin position="473"/>
        <end position="493"/>
    </location>
</feature>
<sequence length="493" mass="54181">MNKIIKTGILAAVIGTGLVSCSDDFVDREFYQEVQQGPLKSTQEMQSFVRGAYVSMRNTQYYGADFLAYAEIRSDEMYSTLQGGYYTNVYNYTQVSNDPYARDTYNRIYEVVGKANIVINSDINALQGTAADKSTATFAQGQAYGLRAIAFFDAFRIYGQKYIPNGTLGIVLPLKYDPKALMPRATIAETEAQIDADFTKALQLMSTGTAYSNTKADLSVNALKGMMSRYYLYKGDYAKVRSLTNDLIGKYSVIDAGLHQVSFRFLMNGAAPNSIFELAVGINASLSTGSYRQRLNPLGYGNIVVSTSAYNSYASNDIRRNLISTSGTIRYLSSNSNDGTGKYTNAVGADNIKMLRYEEILLNGIEAELNGGDPAKALSYYRLIIAQRLSPIPRLDSNGNPVIDNDGNPVMDTGQDQANKITSVTLPMLKAERMKELLGEGLRQWDLRRWGDPIARPSVAPTDPNLNAFPIPRSETDIAGTPVLPNPGYDNSL</sequence>
<name>A0A4R8IGS2_9FLAO</name>
<dbReference type="Pfam" id="PF14322">
    <property type="entry name" value="SusD-like_3"/>
    <property type="match status" value="1"/>
</dbReference>